<dbReference type="AlphaFoldDB" id="A0A2G9YQ61"/>
<feature type="domain" description="Helix-hairpin-helix DNA-binding motif class 1" evidence="3">
    <location>
        <begin position="144"/>
        <end position="163"/>
    </location>
</feature>
<evidence type="ECO:0000313" key="4">
    <source>
        <dbReference type="EMBL" id="PIP21355.1"/>
    </source>
</evidence>
<organism evidence="4 5">
    <name type="scientific">Candidatus Nealsonbacteria bacterium CG23_combo_of_CG06-09_8_20_14_all_40_13</name>
    <dbReference type="NCBI Taxonomy" id="1974724"/>
    <lineage>
        <taxon>Bacteria</taxon>
        <taxon>Candidatus Nealsoniibacteriota</taxon>
    </lineage>
</organism>
<protein>
    <recommendedName>
        <fullName evidence="3">Helix-hairpin-helix DNA-binding motif class 1 domain-containing protein</fullName>
    </recommendedName>
</protein>
<dbReference type="GO" id="GO:0003677">
    <property type="term" value="F:DNA binding"/>
    <property type="evidence" value="ECO:0007669"/>
    <property type="project" value="InterPro"/>
</dbReference>
<keyword evidence="2" id="KW-1133">Transmembrane helix</keyword>
<dbReference type="InterPro" id="IPR004509">
    <property type="entry name" value="Competence_ComEA_HhH"/>
</dbReference>
<dbReference type="SMART" id="SM00278">
    <property type="entry name" value="HhH1"/>
    <property type="match status" value="2"/>
</dbReference>
<dbReference type="GO" id="GO:0015627">
    <property type="term" value="C:type II protein secretion system complex"/>
    <property type="evidence" value="ECO:0007669"/>
    <property type="project" value="TreeGrafter"/>
</dbReference>
<dbReference type="PANTHER" id="PTHR21180">
    <property type="entry name" value="ENDONUCLEASE/EXONUCLEASE/PHOSPHATASE FAMILY DOMAIN-CONTAINING PROTEIN 1"/>
    <property type="match status" value="1"/>
</dbReference>
<proteinExistence type="predicted"/>
<keyword evidence="2" id="KW-0812">Transmembrane</keyword>
<feature type="domain" description="Helix-hairpin-helix DNA-binding motif class 1" evidence="3">
    <location>
        <begin position="114"/>
        <end position="133"/>
    </location>
</feature>
<dbReference type="NCBIfam" id="TIGR00426">
    <property type="entry name" value="competence protein ComEA helix-hairpin-helix repeat region"/>
    <property type="match status" value="1"/>
</dbReference>
<dbReference type="InterPro" id="IPR003583">
    <property type="entry name" value="Hlx-hairpin-Hlx_DNA-bd_motif"/>
</dbReference>
<evidence type="ECO:0000259" key="3">
    <source>
        <dbReference type="SMART" id="SM00278"/>
    </source>
</evidence>
<dbReference type="Gene3D" id="1.10.150.320">
    <property type="entry name" value="Photosystem II 12 kDa extrinsic protein"/>
    <property type="match status" value="1"/>
</dbReference>
<evidence type="ECO:0000313" key="5">
    <source>
        <dbReference type="Proteomes" id="UP000231567"/>
    </source>
</evidence>
<evidence type="ECO:0000256" key="1">
    <source>
        <dbReference type="SAM" id="Coils"/>
    </source>
</evidence>
<accession>A0A2G9YQ61</accession>
<evidence type="ECO:0000256" key="2">
    <source>
        <dbReference type="SAM" id="Phobius"/>
    </source>
</evidence>
<dbReference type="GO" id="GO:0006281">
    <property type="term" value="P:DNA repair"/>
    <property type="evidence" value="ECO:0007669"/>
    <property type="project" value="InterPro"/>
</dbReference>
<keyword evidence="2" id="KW-0472">Membrane</keyword>
<keyword evidence="1" id="KW-0175">Coiled coil</keyword>
<sequence length="166" mass="18248">MGIFSRYRVHIGLSLVILILIGGILLIWKNELFKNVNRPTVTSSQPTDSANLQKEIENLKKEIARLNDTLSKTEIQRTETTSEEIISQGKVAGESTAFGQEVAGKININTADATTLDSLPGIGPVYASRIIEYRQANGGFKSIEEIEQIKGIGPATFEKMKDKITI</sequence>
<reference evidence="4 5" key="1">
    <citation type="submission" date="2017-09" db="EMBL/GenBank/DDBJ databases">
        <title>Depth-based differentiation of microbial function through sediment-hosted aquifers and enrichment of novel symbionts in the deep terrestrial subsurface.</title>
        <authorList>
            <person name="Probst A.J."/>
            <person name="Ladd B."/>
            <person name="Jarett J.K."/>
            <person name="Geller-Mcgrath D.E."/>
            <person name="Sieber C.M."/>
            <person name="Emerson J.B."/>
            <person name="Anantharaman K."/>
            <person name="Thomas B.C."/>
            <person name="Malmstrom R."/>
            <person name="Stieglmeier M."/>
            <person name="Klingl A."/>
            <person name="Woyke T."/>
            <person name="Ryan C.M."/>
            <person name="Banfield J.F."/>
        </authorList>
    </citation>
    <scope>NUCLEOTIDE SEQUENCE [LARGE SCALE GENOMIC DNA]</scope>
    <source>
        <strain evidence="4">CG23_combo_of_CG06-09_8_20_14_all_40_13</strain>
    </source>
</reference>
<gene>
    <name evidence="4" type="ORF">COX39_03285</name>
</gene>
<name>A0A2G9YQ61_9BACT</name>
<dbReference type="SUPFAM" id="SSF47781">
    <property type="entry name" value="RuvA domain 2-like"/>
    <property type="match status" value="1"/>
</dbReference>
<dbReference type="Pfam" id="PF12836">
    <property type="entry name" value="HHH_3"/>
    <property type="match status" value="1"/>
</dbReference>
<dbReference type="Proteomes" id="UP000231567">
    <property type="component" value="Unassembled WGS sequence"/>
</dbReference>
<feature type="transmembrane region" description="Helical" evidence="2">
    <location>
        <begin position="7"/>
        <end position="28"/>
    </location>
</feature>
<dbReference type="InterPro" id="IPR051675">
    <property type="entry name" value="Endo/Exo/Phosphatase_dom_1"/>
</dbReference>
<dbReference type="EMBL" id="PCRM01000044">
    <property type="protein sequence ID" value="PIP21355.1"/>
    <property type="molecule type" value="Genomic_DNA"/>
</dbReference>
<dbReference type="GO" id="GO:0015628">
    <property type="term" value="P:protein secretion by the type II secretion system"/>
    <property type="evidence" value="ECO:0007669"/>
    <property type="project" value="TreeGrafter"/>
</dbReference>
<feature type="coiled-coil region" evidence="1">
    <location>
        <begin position="49"/>
        <end position="76"/>
    </location>
</feature>
<dbReference type="PANTHER" id="PTHR21180:SF32">
    <property type="entry name" value="ENDONUCLEASE_EXONUCLEASE_PHOSPHATASE FAMILY DOMAIN-CONTAINING PROTEIN 1"/>
    <property type="match status" value="1"/>
</dbReference>
<comment type="caution">
    <text evidence="4">The sequence shown here is derived from an EMBL/GenBank/DDBJ whole genome shotgun (WGS) entry which is preliminary data.</text>
</comment>
<dbReference type="InterPro" id="IPR010994">
    <property type="entry name" value="RuvA_2-like"/>
</dbReference>